<gene>
    <name evidence="3" type="ORF">CCAP1982_LOCUS11932</name>
</gene>
<reference evidence="3" key="3">
    <citation type="submission" date="2020-11" db="EMBL/GenBank/DDBJ databases">
        <authorList>
            <person name="Whitehead M."/>
        </authorList>
    </citation>
    <scope>NUCLEOTIDE SEQUENCE</scope>
    <source>
        <strain evidence="3">EGII</strain>
    </source>
</reference>
<feature type="compositionally biased region" description="Low complexity" evidence="1">
    <location>
        <begin position="652"/>
        <end position="668"/>
    </location>
</feature>
<evidence type="ECO:0000313" key="4">
    <source>
        <dbReference type="EMBL" id="JAC04969.1"/>
    </source>
</evidence>
<feature type="region of interest" description="Disordered" evidence="1">
    <location>
        <begin position="112"/>
        <end position="134"/>
    </location>
</feature>
<dbReference type="AlphaFoldDB" id="W8C5R6"/>
<name>W8C5R6_CERCA</name>
<evidence type="ECO:0000313" key="3">
    <source>
        <dbReference type="EMBL" id="CAD7003481.1"/>
    </source>
</evidence>
<feature type="region of interest" description="Disordered" evidence="1">
    <location>
        <begin position="204"/>
        <end position="235"/>
    </location>
</feature>
<feature type="compositionally biased region" description="Low complexity" evidence="1">
    <location>
        <begin position="206"/>
        <end position="226"/>
    </location>
</feature>
<evidence type="ECO:0000313" key="5">
    <source>
        <dbReference type="Proteomes" id="UP000606786"/>
    </source>
</evidence>
<dbReference type="Proteomes" id="UP000606786">
    <property type="component" value="Unassembled WGS sequence"/>
</dbReference>
<dbReference type="EMBL" id="GAMC01001587">
    <property type="protein sequence ID" value="JAC04969.1"/>
    <property type="molecule type" value="mRNA"/>
</dbReference>
<dbReference type="KEGG" id="ccat:101448343"/>
<protein>
    <submittedName>
        <fullName evidence="3">(Mediterranean fruit fly) hypothetical protein</fullName>
    </submittedName>
</protein>
<dbReference type="EMBL" id="CAJHJT010000034">
    <property type="protein sequence ID" value="CAD7003481.1"/>
    <property type="molecule type" value="Genomic_DNA"/>
</dbReference>
<sequence>MQKLKKSVTNVRKFVIIVGGDSQIANNLIILLILWDYLFVTSRMSFFRNFRTKTGSKSKSRDSKPINMGTSLKSETSHSTTLTSIECPTRRDLIDSRTEALLNRSDTFILNSDQEDKESKQNSSNSSTLEKKSKKSKVLSKFATFTKRKKSPAFNKSDPLEHHPSDSATNTYYKWKSDGPTSAHTLDYDSQSDPFHFLYEQHSSLKDMQQSSSSGSMHSSHSSNSSTHNQTFDSSTYRKGKIPMQLKEQLSHLKTQTKSDLHEDEELAAEQKSAAEKYKTVTLNSFRKSFRDKFLLNQQNPSHNPAWFVVVESPKVETCERYESKENRPDFLVFENENYRPNSRSPIRDNIIHPARSKSHSPIKRNETFRMERPSEVAKGYLKKVNGSQTSEIPSISIEIKNSLTPHIPTRVVPVGVAKPMPSIYNIQDSCSNNAERASACPTLNAMHPSVRPNKLKGRDKSPLQNWVKPVTVTSERYSSSANGGATTRGRYQTLVHIGNESNAKTIPTSMQRSSQSSSRLSARIRLDQPADSPTLEKRLYTPGARYSLATPSQMQALSSYEPFENSTTMTIKSSKDQVPALQKLQQPRHTYFGDTTLRSVNGNSGNSKHVSTTTLLAGRTPSHINTKGLSSSKAVGRLQQPQILRAAGSGVNNHSRSQQQQHRQSVVMPMHRRSCSPIKIPWR</sequence>
<keyword evidence="2" id="KW-1133">Transmembrane helix</keyword>
<dbReference type="OrthoDB" id="8019387at2759"/>
<evidence type="ECO:0000256" key="1">
    <source>
        <dbReference type="SAM" id="MobiDB-lite"/>
    </source>
</evidence>
<reference evidence="4" key="2">
    <citation type="journal article" date="2014" name="BMC Genomics">
        <title>A genomic perspective to assessing quality of mass-reared SIT flies used in Mediterranean fruit fly (Ceratitis capitata) eradication in California.</title>
        <authorList>
            <person name="Calla B."/>
            <person name="Hall B."/>
            <person name="Hou S."/>
            <person name="Geib S.M."/>
        </authorList>
    </citation>
    <scope>NUCLEOTIDE SEQUENCE</scope>
</reference>
<organism evidence="4">
    <name type="scientific">Ceratitis capitata</name>
    <name type="common">Mediterranean fruit fly</name>
    <name type="synonym">Tephritis capitata</name>
    <dbReference type="NCBI Taxonomy" id="7213"/>
    <lineage>
        <taxon>Eukaryota</taxon>
        <taxon>Metazoa</taxon>
        <taxon>Ecdysozoa</taxon>
        <taxon>Arthropoda</taxon>
        <taxon>Hexapoda</taxon>
        <taxon>Insecta</taxon>
        <taxon>Pterygota</taxon>
        <taxon>Neoptera</taxon>
        <taxon>Endopterygota</taxon>
        <taxon>Diptera</taxon>
        <taxon>Brachycera</taxon>
        <taxon>Muscomorpha</taxon>
        <taxon>Tephritoidea</taxon>
        <taxon>Tephritidae</taxon>
        <taxon>Ceratitis</taxon>
        <taxon>Ceratitis</taxon>
    </lineage>
</organism>
<keyword evidence="2" id="KW-0812">Transmembrane</keyword>
<feature type="region of interest" description="Disordered" evidence="1">
    <location>
        <begin position="649"/>
        <end position="684"/>
    </location>
</feature>
<feature type="transmembrane region" description="Helical" evidence="2">
    <location>
        <begin position="14"/>
        <end position="35"/>
    </location>
</feature>
<feature type="compositionally biased region" description="Polar residues" evidence="1">
    <location>
        <begin position="68"/>
        <end position="83"/>
    </location>
</feature>
<proteinExistence type="evidence at transcript level"/>
<feature type="region of interest" description="Disordered" evidence="1">
    <location>
        <begin position="54"/>
        <end position="83"/>
    </location>
</feature>
<reference evidence="4" key="1">
    <citation type="submission" date="2013-07" db="EMBL/GenBank/DDBJ databases">
        <authorList>
            <person name="Geib S."/>
        </authorList>
    </citation>
    <scope>NUCLEOTIDE SEQUENCE</scope>
</reference>
<keyword evidence="5" id="KW-1185">Reference proteome</keyword>
<keyword evidence="2" id="KW-0472">Membrane</keyword>
<accession>W8C5R6</accession>
<evidence type="ECO:0000256" key="2">
    <source>
        <dbReference type="SAM" id="Phobius"/>
    </source>
</evidence>